<dbReference type="Pfam" id="PF00106">
    <property type="entry name" value="adh_short"/>
    <property type="match status" value="1"/>
</dbReference>
<keyword evidence="5" id="KW-1185">Reference proteome</keyword>
<dbReference type="EMBL" id="JAAXOO010000001">
    <property type="protein sequence ID" value="NKY32320.1"/>
    <property type="molecule type" value="Genomic_DNA"/>
</dbReference>
<evidence type="ECO:0000256" key="3">
    <source>
        <dbReference type="RuleBase" id="RU000363"/>
    </source>
</evidence>
<accession>A0A846XC08</accession>
<dbReference type="SUPFAM" id="SSF51735">
    <property type="entry name" value="NAD(P)-binding Rossmann-fold domains"/>
    <property type="match status" value="1"/>
</dbReference>
<name>A0A846XC08_9NOCA</name>
<dbReference type="Gene3D" id="3.40.50.720">
    <property type="entry name" value="NAD(P)-binding Rossmann-like Domain"/>
    <property type="match status" value="1"/>
</dbReference>
<dbReference type="Proteomes" id="UP000565715">
    <property type="component" value="Unassembled WGS sequence"/>
</dbReference>
<dbReference type="PRINTS" id="PR00081">
    <property type="entry name" value="GDHRDH"/>
</dbReference>
<dbReference type="AlphaFoldDB" id="A0A846XC08"/>
<dbReference type="RefSeq" id="WP_068036441.1">
    <property type="nucleotide sequence ID" value="NZ_JAAXOO010000001.1"/>
</dbReference>
<dbReference type="CDD" id="cd05233">
    <property type="entry name" value="SDR_c"/>
    <property type="match status" value="1"/>
</dbReference>
<evidence type="ECO:0000256" key="2">
    <source>
        <dbReference type="ARBA" id="ARBA00023002"/>
    </source>
</evidence>
<comment type="caution">
    <text evidence="4">The sequence shown here is derived from an EMBL/GenBank/DDBJ whole genome shotgun (WGS) entry which is preliminary data.</text>
</comment>
<evidence type="ECO:0000256" key="1">
    <source>
        <dbReference type="ARBA" id="ARBA00006484"/>
    </source>
</evidence>
<dbReference type="InterPro" id="IPR002347">
    <property type="entry name" value="SDR_fam"/>
</dbReference>
<dbReference type="PANTHER" id="PTHR44196:SF1">
    <property type="entry name" value="DEHYDROGENASE_REDUCTASE SDR FAMILY MEMBER 7B"/>
    <property type="match status" value="1"/>
</dbReference>
<dbReference type="PRINTS" id="PR00080">
    <property type="entry name" value="SDRFAMILY"/>
</dbReference>
<comment type="similarity">
    <text evidence="1 3">Belongs to the short-chain dehydrogenases/reductases (SDR) family.</text>
</comment>
<evidence type="ECO:0000313" key="5">
    <source>
        <dbReference type="Proteomes" id="UP000565715"/>
    </source>
</evidence>
<dbReference type="InterPro" id="IPR036291">
    <property type="entry name" value="NAD(P)-bd_dom_sf"/>
</dbReference>
<dbReference type="GO" id="GO:0016020">
    <property type="term" value="C:membrane"/>
    <property type="evidence" value="ECO:0007669"/>
    <property type="project" value="TreeGrafter"/>
</dbReference>
<dbReference type="GO" id="GO:0016491">
    <property type="term" value="F:oxidoreductase activity"/>
    <property type="evidence" value="ECO:0007669"/>
    <property type="project" value="UniProtKB-KW"/>
</dbReference>
<dbReference type="InterPro" id="IPR020904">
    <property type="entry name" value="Sc_DH/Rdtase_CS"/>
</dbReference>
<evidence type="ECO:0000313" key="4">
    <source>
        <dbReference type="EMBL" id="NKY32320.1"/>
    </source>
</evidence>
<protein>
    <submittedName>
        <fullName evidence="4">SDR family NAD(P)-dependent oxidoreductase</fullName>
    </submittedName>
</protein>
<sequence length="297" mass="31267">MLGLDIFRPFGPPPRSRGARAVVTGAGSGIGRAFAHELAARGGRIVCADIDEDRAAETVASIGREYPGVAYPFRCDVAKRDDVEVLARYAESVFDGPATLVINNAGVGSGGPPVGEIGFAEWERTLGINLWGVIHGCEIFAPRLREAGHGGIINVASAAAFGTAPRMAAYNTGKAGVLALSETMAAEFGGTDIAVTVLCPTFVRTNIARDAPVPAGPRELADTLMRWTGFSPESIARTTLDAHDRGRLHVVPQLDAQLLWLLKRLFPGQYTAVAGLLARLLPDEEAAASVTPERTGV</sequence>
<dbReference type="PANTHER" id="PTHR44196">
    <property type="entry name" value="DEHYDROGENASE/REDUCTASE SDR FAMILY MEMBER 7B"/>
    <property type="match status" value="1"/>
</dbReference>
<dbReference type="PROSITE" id="PS00061">
    <property type="entry name" value="ADH_SHORT"/>
    <property type="match status" value="1"/>
</dbReference>
<keyword evidence="2" id="KW-0560">Oxidoreductase</keyword>
<proteinExistence type="inferred from homology"/>
<organism evidence="4 5">
    <name type="scientific">Nocardia speluncae</name>
    <dbReference type="NCBI Taxonomy" id="419477"/>
    <lineage>
        <taxon>Bacteria</taxon>
        <taxon>Bacillati</taxon>
        <taxon>Actinomycetota</taxon>
        <taxon>Actinomycetes</taxon>
        <taxon>Mycobacteriales</taxon>
        <taxon>Nocardiaceae</taxon>
        <taxon>Nocardia</taxon>
    </lineage>
</organism>
<gene>
    <name evidence="4" type="ORF">HGA13_04430</name>
</gene>
<reference evidence="4 5" key="1">
    <citation type="submission" date="2020-04" db="EMBL/GenBank/DDBJ databases">
        <title>MicrobeNet Type strains.</title>
        <authorList>
            <person name="Nicholson A.C."/>
        </authorList>
    </citation>
    <scope>NUCLEOTIDE SEQUENCE [LARGE SCALE GENOMIC DNA]</scope>
    <source>
        <strain evidence="4 5">DSM 45078</strain>
    </source>
</reference>